<dbReference type="OrthoDB" id="648347at2"/>
<dbReference type="AlphaFoldDB" id="A0A2K9PPW2"/>
<dbReference type="Pfam" id="PF11751">
    <property type="entry name" value="PorP_SprF"/>
    <property type="match status" value="1"/>
</dbReference>
<accession>A0A2K9PPW2</accession>
<gene>
    <name evidence="1" type="ORF">C1H87_09205</name>
</gene>
<sequence>MKLKNILIVITGVLFTHIAISQEGLPIYTDYLTDNYYLIHPSMAGAANCSKIRLTGRQQWLGQDDAPRLLTLSLNGRIGDSQSAIGGILYTDKNGYHSQTGAYVTYAHHLMFSRSEIDLNMLSFGLSAGFIQYQLDETTFLSDSPIGDPAIDGTVQNQTNLNIDFGFSYHYLDFYAHGTIKNVLKNKGVNTDIGPMNQVAQTDNLRRYLLSVGYVFNKYGSEWSYEPSVMLQYRDATKEAAIDVNAKVYKQMDFGKIWAGLSYRNSFDGAEYLTNTGSIRSQKLQQITPIVGVNYNKFMVAYNYTYQTNSLVFTNGGYHQFTLGYNFSCKRKRFECNCPAVN</sequence>
<evidence type="ECO:0008006" key="3">
    <source>
        <dbReference type="Google" id="ProtNLM"/>
    </source>
</evidence>
<dbReference type="RefSeq" id="WP_102755523.1">
    <property type="nucleotide sequence ID" value="NZ_CP025791.1"/>
</dbReference>
<keyword evidence="2" id="KW-1185">Reference proteome</keyword>
<reference evidence="1 2" key="1">
    <citation type="submission" date="2018-01" db="EMBL/GenBank/DDBJ databases">
        <title>Complete genome sequence of Flavivirga eckloniae ECD14 isolated from seaweed Ecklonia cava.</title>
        <authorList>
            <person name="Lee J.H."/>
            <person name="Baik K.S."/>
            <person name="Seong C.N."/>
        </authorList>
    </citation>
    <scope>NUCLEOTIDE SEQUENCE [LARGE SCALE GENOMIC DNA]</scope>
    <source>
        <strain evidence="1 2">ECD14</strain>
    </source>
</reference>
<proteinExistence type="predicted"/>
<dbReference type="Proteomes" id="UP000235826">
    <property type="component" value="Chromosome"/>
</dbReference>
<organism evidence="1 2">
    <name type="scientific">Flavivirga eckloniae</name>
    <dbReference type="NCBI Taxonomy" id="1803846"/>
    <lineage>
        <taxon>Bacteria</taxon>
        <taxon>Pseudomonadati</taxon>
        <taxon>Bacteroidota</taxon>
        <taxon>Flavobacteriia</taxon>
        <taxon>Flavobacteriales</taxon>
        <taxon>Flavobacteriaceae</taxon>
        <taxon>Flavivirga</taxon>
    </lineage>
</organism>
<evidence type="ECO:0000313" key="2">
    <source>
        <dbReference type="Proteomes" id="UP000235826"/>
    </source>
</evidence>
<dbReference type="KEGG" id="fek:C1H87_09205"/>
<name>A0A2K9PPW2_9FLAO</name>
<protein>
    <recommendedName>
        <fullName evidence="3">Type IX secretion system membrane protein PorP/SprF</fullName>
    </recommendedName>
</protein>
<evidence type="ECO:0000313" key="1">
    <source>
        <dbReference type="EMBL" id="AUP78868.1"/>
    </source>
</evidence>
<dbReference type="NCBIfam" id="TIGR03519">
    <property type="entry name" value="T9SS_PorP_fam"/>
    <property type="match status" value="1"/>
</dbReference>
<dbReference type="InterPro" id="IPR019861">
    <property type="entry name" value="PorP/SprF_Bacteroidetes"/>
</dbReference>
<dbReference type="EMBL" id="CP025791">
    <property type="protein sequence ID" value="AUP78868.1"/>
    <property type="molecule type" value="Genomic_DNA"/>
</dbReference>